<evidence type="ECO:0000313" key="2">
    <source>
        <dbReference type="EMBL" id="MBL3657774.1"/>
    </source>
</evidence>
<organism evidence="2 3">
    <name type="scientific">Fulvivirga sediminis</name>
    <dbReference type="NCBI Taxonomy" id="2803949"/>
    <lineage>
        <taxon>Bacteria</taxon>
        <taxon>Pseudomonadati</taxon>
        <taxon>Bacteroidota</taxon>
        <taxon>Cytophagia</taxon>
        <taxon>Cytophagales</taxon>
        <taxon>Fulvivirgaceae</taxon>
        <taxon>Fulvivirga</taxon>
    </lineage>
</organism>
<evidence type="ECO:0000256" key="1">
    <source>
        <dbReference type="SAM" id="SignalP"/>
    </source>
</evidence>
<feature type="chain" id="PRO_5037670061" evidence="1">
    <location>
        <begin position="22"/>
        <end position="169"/>
    </location>
</feature>
<accession>A0A937K0M3</accession>
<keyword evidence="1" id="KW-0732">Signal</keyword>
<proteinExistence type="predicted"/>
<name>A0A937K0M3_9BACT</name>
<protein>
    <submittedName>
        <fullName evidence="2">Uncharacterized protein</fullName>
    </submittedName>
</protein>
<dbReference type="RefSeq" id="WP_202245563.1">
    <property type="nucleotide sequence ID" value="NZ_JAESIY010000009.1"/>
</dbReference>
<comment type="caution">
    <text evidence="2">The sequence shown here is derived from an EMBL/GenBank/DDBJ whole genome shotgun (WGS) entry which is preliminary data.</text>
</comment>
<dbReference type="PROSITE" id="PS51257">
    <property type="entry name" value="PROKAR_LIPOPROTEIN"/>
    <property type="match status" value="1"/>
</dbReference>
<dbReference type="EMBL" id="JAESIY010000009">
    <property type="protein sequence ID" value="MBL3657774.1"/>
    <property type="molecule type" value="Genomic_DNA"/>
</dbReference>
<evidence type="ECO:0000313" key="3">
    <source>
        <dbReference type="Proteomes" id="UP000659388"/>
    </source>
</evidence>
<keyword evidence="3" id="KW-1185">Reference proteome</keyword>
<sequence>MKSLFSSIFTLILCAMFLVSCDENEKDNFEIQEVDLTSLVGKVETRQASEKELSSLKHPANFSRVGCTLDDDKDCGDAVEEVEYYIQNCTTYPKSWPPSGVVKTYYKGLAFYVDSDSDINLDQYQDDLQAHVNQIISVEGSAAFISGDVISWPCNRGNNAGVIAYTVYK</sequence>
<gene>
    <name evidence="2" type="ORF">JL102_16605</name>
</gene>
<feature type="signal peptide" evidence="1">
    <location>
        <begin position="1"/>
        <end position="21"/>
    </location>
</feature>
<dbReference type="Proteomes" id="UP000659388">
    <property type="component" value="Unassembled WGS sequence"/>
</dbReference>
<reference evidence="2" key="1">
    <citation type="submission" date="2021-01" db="EMBL/GenBank/DDBJ databases">
        <title>Fulvivirga kasyanovii gen. nov., sp nov., a novel member of the phylum Bacteroidetes isolated from seawater in a mussel farm.</title>
        <authorList>
            <person name="Zhao L.-H."/>
            <person name="Wang Z.-J."/>
        </authorList>
    </citation>
    <scope>NUCLEOTIDE SEQUENCE</scope>
    <source>
        <strain evidence="2">2943</strain>
    </source>
</reference>
<dbReference type="AlphaFoldDB" id="A0A937K0M3"/>